<dbReference type="AlphaFoldDB" id="A0A366LTU0"/>
<dbReference type="PROSITE" id="PS00737">
    <property type="entry name" value="THIOLASE_2"/>
    <property type="match status" value="1"/>
</dbReference>
<keyword evidence="11" id="KW-1185">Reference proteome</keyword>
<feature type="active site" description="Acyl-thioester intermediate" evidence="6">
    <location>
        <position position="91"/>
    </location>
</feature>
<dbReference type="InterPro" id="IPR002155">
    <property type="entry name" value="Thiolase"/>
</dbReference>
<dbReference type="Proteomes" id="UP000253303">
    <property type="component" value="Unassembled WGS sequence"/>
</dbReference>
<feature type="active site" description="Proton acceptor" evidence="6">
    <location>
        <position position="378"/>
    </location>
</feature>
<comment type="similarity">
    <text evidence="1 7">Belongs to the thiolase-like superfamily. Thiolase family.</text>
</comment>
<dbReference type="CDD" id="cd00751">
    <property type="entry name" value="thiolase"/>
    <property type="match status" value="1"/>
</dbReference>
<reference evidence="10 11" key="1">
    <citation type="submission" date="2018-06" db="EMBL/GenBank/DDBJ databases">
        <title>Sphaerisporangium craniellae sp. nov., isolated from a marine sponge in the South China Sea.</title>
        <authorList>
            <person name="Li L."/>
        </authorList>
    </citation>
    <scope>NUCLEOTIDE SEQUENCE [LARGE SCALE GENOMIC DNA]</scope>
    <source>
        <strain evidence="10 11">LHW63015</strain>
    </source>
</reference>
<dbReference type="EC" id="2.3.1.9" evidence="2"/>
<evidence type="ECO:0000259" key="8">
    <source>
        <dbReference type="Pfam" id="PF00108"/>
    </source>
</evidence>
<dbReference type="Gene3D" id="3.40.47.10">
    <property type="match status" value="1"/>
</dbReference>
<keyword evidence="3 7" id="KW-0808">Transferase</keyword>
<sequence length="392" mass="40507">MTADVYVLDAVRTPIGRHSGALAGVRPDDLAAHVVRSVTERAPDLDPAGIDDVFFGAANAAGEDNRNVARMAVLLSGLPATVPGTTVNRLCGSGLEAAIAASRAIAVGDASLAVAGGSESMSRAPWVMPKPERAYARGPQTLHDTALGWRMVNPEMPEQWTVALGEGAEILADRYKLSRETQDAFALRSHHNAAAAWDRGVYADEIVPIADLDRDEGIRPDATPESLGRLKPVFRRDGTVTAGNASPLNDGAAALLLGDEAGAAASGRTPLARIVSRAVAGVEPQVFGIGPVEAARTALKRAGLTWSDLAVVELNEAFAAQSLACLAEWPDLDPAIVNPHGGAIAIGHPLGCSGARILGSLAWELHRRGGGYGMAAICIGVGQGLAVVLEGC</sequence>
<protein>
    <recommendedName>
        <fullName evidence="5">Probable acetyl-CoA acetyltransferase</fullName>
        <ecNumber evidence="2">2.3.1.9</ecNumber>
    </recommendedName>
</protein>
<dbReference type="Pfam" id="PF02803">
    <property type="entry name" value="Thiolase_C"/>
    <property type="match status" value="1"/>
</dbReference>
<evidence type="ECO:0000256" key="6">
    <source>
        <dbReference type="PIRSR" id="PIRSR000429-1"/>
    </source>
</evidence>
<dbReference type="FunFam" id="3.40.47.10:FF:000010">
    <property type="entry name" value="Acetyl-CoA acetyltransferase (Thiolase)"/>
    <property type="match status" value="1"/>
</dbReference>
<evidence type="ECO:0000256" key="4">
    <source>
        <dbReference type="ARBA" id="ARBA00023315"/>
    </source>
</evidence>
<evidence type="ECO:0000313" key="11">
    <source>
        <dbReference type="Proteomes" id="UP000253303"/>
    </source>
</evidence>
<evidence type="ECO:0000256" key="1">
    <source>
        <dbReference type="ARBA" id="ARBA00010982"/>
    </source>
</evidence>
<evidence type="ECO:0000256" key="5">
    <source>
        <dbReference type="ARBA" id="ARBA00040529"/>
    </source>
</evidence>
<dbReference type="SUPFAM" id="SSF53901">
    <property type="entry name" value="Thiolase-like"/>
    <property type="match status" value="2"/>
</dbReference>
<dbReference type="PANTHER" id="PTHR18919:SF107">
    <property type="entry name" value="ACETYL-COA ACETYLTRANSFERASE, CYTOSOLIC"/>
    <property type="match status" value="1"/>
</dbReference>
<name>A0A366LTU0_9ACTN</name>
<dbReference type="PROSITE" id="PS00099">
    <property type="entry name" value="THIOLASE_3"/>
    <property type="match status" value="1"/>
</dbReference>
<proteinExistence type="inferred from homology"/>
<dbReference type="InterPro" id="IPR020613">
    <property type="entry name" value="Thiolase_CS"/>
</dbReference>
<dbReference type="RefSeq" id="WP_113983348.1">
    <property type="nucleotide sequence ID" value="NZ_QMEY01000012.1"/>
</dbReference>
<gene>
    <name evidence="10" type="ORF">DP939_25755</name>
</gene>
<dbReference type="PANTHER" id="PTHR18919">
    <property type="entry name" value="ACETYL-COA C-ACYLTRANSFERASE"/>
    <property type="match status" value="1"/>
</dbReference>
<accession>A0A366LTU0</accession>
<comment type="caution">
    <text evidence="10">The sequence shown here is derived from an EMBL/GenBank/DDBJ whole genome shotgun (WGS) entry which is preliminary data.</text>
</comment>
<dbReference type="InterPro" id="IPR020616">
    <property type="entry name" value="Thiolase_N"/>
</dbReference>
<evidence type="ECO:0000256" key="2">
    <source>
        <dbReference type="ARBA" id="ARBA00012705"/>
    </source>
</evidence>
<evidence type="ECO:0000259" key="9">
    <source>
        <dbReference type="Pfam" id="PF02803"/>
    </source>
</evidence>
<dbReference type="GO" id="GO:0003985">
    <property type="term" value="F:acetyl-CoA C-acetyltransferase activity"/>
    <property type="evidence" value="ECO:0007669"/>
    <property type="project" value="UniProtKB-EC"/>
</dbReference>
<feature type="domain" description="Thiolase C-terminal" evidence="9">
    <location>
        <begin position="269"/>
        <end position="390"/>
    </location>
</feature>
<dbReference type="InterPro" id="IPR020617">
    <property type="entry name" value="Thiolase_C"/>
</dbReference>
<dbReference type="EMBL" id="QMEY01000012">
    <property type="protein sequence ID" value="RBQ17341.1"/>
    <property type="molecule type" value="Genomic_DNA"/>
</dbReference>
<evidence type="ECO:0000256" key="3">
    <source>
        <dbReference type="ARBA" id="ARBA00022679"/>
    </source>
</evidence>
<dbReference type="PIRSF" id="PIRSF000429">
    <property type="entry name" value="Ac-CoA_Ac_transf"/>
    <property type="match status" value="1"/>
</dbReference>
<feature type="active site" description="Proton acceptor" evidence="6">
    <location>
        <position position="348"/>
    </location>
</feature>
<dbReference type="InterPro" id="IPR020610">
    <property type="entry name" value="Thiolase_AS"/>
</dbReference>
<dbReference type="InterPro" id="IPR016039">
    <property type="entry name" value="Thiolase-like"/>
</dbReference>
<organism evidence="10 11">
    <name type="scientific">Spongiactinospora rosea</name>
    <dbReference type="NCBI Taxonomy" id="2248750"/>
    <lineage>
        <taxon>Bacteria</taxon>
        <taxon>Bacillati</taxon>
        <taxon>Actinomycetota</taxon>
        <taxon>Actinomycetes</taxon>
        <taxon>Streptosporangiales</taxon>
        <taxon>Streptosporangiaceae</taxon>
        <taxon>Spongiactinospora</taxon>
    </lineage>
</organism>
<dbReference type="OrthoDB" id="3761315at2"/>
<dbReference type="Pfam" id="PF00108">
    <property type="entry name" value="Thiolase_N"/>
    <property type="match status" value="1"/>
</dbReference>
<evidence type="ECO:0000313" key="10">
    <source>
        <dbReference type="EMBL" id="RBQ17341.1"/>
    </source>
</evidence>
<keyword evidence="4 7" id="KW-0012">Acyltransferase</keyword>
<evidence type="ECO:0000256" key="7">
    <source>
        <dbReference type="RuleBase" id="RU003557"/>
    </source>
</evidence>
<dbReference type="NCBIfam" id="TIGR01930">
    <property type="entry name" value="AcCoA-C-Actrans"/>
    <property type="match status" value="1"/>
</dbReference>
<feature type="domain" description="Thiolase N-terminal" evidence="8">
    <location>
        <begin position="5"/>
        <end position="260"/>
    </location>
</feature>